<evidence type="ECO:0000313" key="4">
    <source>
        <dbReference type="EMBL" id="SHK17599.1"/>
    </source>
</evidence>
<comment type="similarity">
    <text evidence="3">Belongs to the KhpA RNA-binding protein family.</text>
</comment>
<dbReference type="PANTHER" id="PTHR34654:SF1">
    <property type="entry name" value="RNA-BINDING PROTEIN KHPA"/>
    <property type="match status" value="1"/>
</dbReference>
<comment type="subunit">
    <text evidence="3">Forms a complex with KhpB.</text>
</comment>
<keyword evidence="5" id="KW-1185">Reference proteome</keyword>
<dbReference type="EMBL" id="FRAF01000009">
    <property type="protein sequence ID" value="SHK17599.1"/>
    <property type="molecule type" value="Genomic_DNA"/>
</dbReference>
<proteinExistence type="inferred from homology"/>
<evidence type="ECO:0000313" key="5">
    <source>
        <dbReference type="Proteomes" id="UP000184016"/>
    </source>
</evidence>
<dbReference type="STRING" id="1830138.SAMN05443507_109118"/>
<keyword evidence="3" id="KW-0133">Cell shape</keyword>
<evidence type="ECO:0000256" key="2">
    <source>
        <dbReference type="ARBA" id="ARBA00022884"/>
    </source>
</evidence>
<dbReference type="Proteomes" id="UP000184016">
    <property type="component" value="Unassembled WGS sequence"/>
</dbReference>
<keyword evidence="2 3" id="KW-0694">RNA-binding</keyword>
<dbReference type="Gene3D" id="3.30.300.20">
    <property type="match status" value="1"/>
</dbReference>
<dbReference type="GO" id="GO:0003723">
    <property type="term" value="F:RNA binding"/>
    <property type="evidence" value="ECO:0007669"/>
    <property type="project" value="UniProtKB-UniRule"/>
</dbReference>
<dbReference type="PROSITE" id="PS50084">
    <property type="entry name" value="KH_TYPE_1"/>
    <property type="match status" value="1"/>
</dbReference>
<dbReference type="SUPFAM" id="SSF54814">
    <property type="entry name" value="Prokaryotic type KH domain (KH-domain type II)"/>
    <property type="match status" value="1"/>
</dbReference>
<dbReference type="Pfam" id="PF13083">
    <property type="entry name" value="KH_KhpA-B"/>
    <property type="match status" value="1"/>
</dbReference>
<dbReference type="HAMAP" id="MF_00088">
    <property type="entry name" value="KhpA"/>
    <property type="match status" value="1"/>
</dbReference>
<protein>
    <recommendedName>
        <fullName evidence="3">RNA-binding protein KhpA</fullName>
    </recommendedName>
    <alternativeName>
        <fullName evidence="3">KH-domain protein A</fullName>
    </alternativeName>
</protein>
<comment type="subcellular location">
    <subcellularLocation>
        <location evidence="3">Cytoplasm</location>
    </subcellularLocation>
</comment>
<dbReference type="GO" id="GO:0005737">
    <property type="term" value="C:cytoplasm"/>
    <property type="evidence" value="ECO:0007669"/>
    <property type="project" value="UniProtKB-SubCell"/>
</dbReference>
<accession>A0A1M6QBF1</accession>
<sequence length="79" mass="8965">MEKLIRFLVEAIVDYPQDIQIDAHTIDGGSVTYRLYVHPDDVGKVIGRQGRIVKSLRQILAASAHRQGLRVQLEIEAKR</sequence>
<keyword evidence="1 3" id="KW-0963">Cytoplasm</keyword>
<dbReference type="GO" id="GO:0009252">
    <property type="term" value="P:peptidoglycan biosynthetic process"/>
    <property type="evidence" value="ECO:0007669"/>
    <property type="project" value="UniProtKB-UniRule"/>
</dbReference>
<dbReference type="GO" id="GO:0008360">
    <property type="term" value="P:regulation of cell shape"/>
    <property type="evidence" value="ECO:0007669"/>
    <property type="project" value="UniProtKB-KW"/>
</dbReference>
<keyword evidence="3" id="KW-0961">Cell wall biogenesis/degradation</keyword>
<dbReference type="InterPro" id="IPR009019">
    <property type="entry name" value="KH_sf_prok-type"/>
</dbReference>
<reference evidence="5" key="1">
    <citation type="submission" date="2016-11" db="EMBL/GenBank/DDBJ databases">
        <authorList>
            <person name="Varghese N."/>
            <person name="Submissions S."/>
        </authorList>
    </citation>
    <scope>NUCLEOTIDE SEQUENCE [LARGE SCALE GENOMIC DNA]</scope>
    <source>
        <strain evidence="5">USBA-503</strain>
    </source>
</reference>
<evidence type="ECO:0000256" key="1">
    <source>
        <dbReference type="ARBA" id="ARBA00022490"/>
    </source>
</evidence>
<dbReference type="RefSeq" id="WP_072873835.1">
    <property type="nucleotide sequence ID" value="NZ_FRAF01000009.1"/>
</dbReference>
<dbReference type="InterPro" id="IPR015946">
    <property type="entry name" value="KH_dom-like_a/b"/>
</dbReference>
<dbReference type="PANTHER" id="PTHR34654">
    <property type="entry name" value="UPF0109 PROTEIN SCO5592"/>
    <property type="match status" value="1"/>
</dbReference>
<keyword evidence="3" id="KW-0143">Chaperone</keyword>
<dbReference type="InterPro" id="IPR020627">
    <property type="entry name" value="KhpA"/>
</dbReference>
<dbReference type="GO" id="GO:0071555">
    <property type="term" value="P:cell wall organization"/>
    <property type="evidence" value="ECO:0007669"/>
    <property type="project" value="UniProtKB-KW"/>
</dbReference>
<dbReference type="CDD" id="cd22533">
    <property type="entry name" value="KH-II_YlqC-like"/>
    <property type="match status" value="1"/>
</dbReference>
<comment type="function">
    <text evidence="3">A probable RNA chaperone. Forms a complex with KhpB which binds to cellular RNA and controls its expression. Plays a role in peptidoglycan (PG) homeostasis and cell length regulation.</text>
</comment>
<gene>
    <name evidence="3" type="primary">khpA</name>
    <name evidence="4" type="ORF">SAMN05443507_109118</name>
</gene>
<name>A0A1M6QBF1_9BACL</name>
<evidence type="ECO:0000256" key="3">
    <source>
        <dbReference type="HAMAP-Rule" id="MF_00088"/>
    </source>
</evidence>
<dbReference type="AlphaFoldDB" id="A0A1M6QBF1"/>
<organism evidence="4 5">
    <name type="scientific">Alicyclobacillus tolerans</name>
    <dbReference type="NCBI Taxonomy" id="90970"/>
    <lineage>
        <taxon>Bacteria</taxon>
        <taxon>Bacillati</taxon>
        <taxon>Bacillota</taxon>
        <taxon>Bacilli</taxon>
        <taxon>Bacillales</taxon>
        <taxon>Alicyclobacillaceae</taxon>
        <taxon>Alicyclobacillus</taxon>
    </lineage>
</organism>
<dbReference type="OrthoDB" id="9812389at2"/>